<feature type="domain" description="VWFA" evidence="2">
    <location>
        <begin position="333"/>
        <end position="501"/>
    </location>
</feature>
<dbReference type="PANTHER" id="PTHR39338">
    <property type="entry name" value="BLL5662 PROTEIN-RELATED"/>
    <property type="match status" value="1"/>
</dbReference>
<dbReference type="EMBL" id="MRBO01000720">
    <property type="protein sequence ID" value="KAB2582215.1"/>
    <property type="molecule type" value="Genomic_DNA"/>
</dbReference>
<accession>A0A0C3A9W6</accession>
<organism evidence="3 4">
    <name type="scientific">Rhodococcus erythropolis</name>
    <name type="common">Arthrobacter picolinophilus</name>
    <dbReference type="NCBI Taxonomy" id="1833"/>
    <lineage>
        <taxon>Bacteria</taxon>
        <taxon>Bacillati</taxon>
        <taxon>Actinomycetota</taxon>
        <taxon>Actinomycetes</taxon>
        <taxon>Mycobacteriales</taxon>
        <taxon>Nocardiaceae</taxon>
        <taxon>Rhodococcus</taxon>
        <taxon>Rhodococcus erythropolis group</taxon>
    </lineage>
</organism>
<dbReference type="InterPro" id="IPR002035">
    <property type="entry name" value="VWF_A"/>
</dbReference>
<evidence type="ECO:0000259" key="2">
    <source>
        <dbReference type="SMART" id="SM00327"/>
    </source>
</evidence>
<comment type="caution">
    <text evidence="3">The sequence shown here is derived from an EMBL/GenBank/DDBJ whole genome shotgun (WGS) entry which is preliminary data.</text>
</comment>
<sequence length="507" mass="54732">MTTLGGLAVWQPSFVLDVVSASFGRLLRAAGVSASPAEVIEVRRVLAMVGASDRETLRACLRAVCAKYSHEQAGFDRAFDALFRPATGKAHAERMASRAEVADGLPTALGIDEDQEVGRYAEYNERAAEVGDYFDTPEAEKGFNPHKDDDDVSMTSSDAELSVDTGSETGRRGVSYTVDVDRAASAVVGDLSTSVAAAVVGSLSWDDPTSILAWLDAYDPSKAYADVSDDGPLTQAQLNRLVEAVEAFVQALSAAALAESAPDAPDSESAAGATHNDIELACHEVLRRMRGPSRPRPRERSRGHLDMRRTVRSSLRTDGIPFHLVVKAPRPDRVRLLLIADVSLSVRPITAFTLRLAQAMHRRADRCEVLAFVDRPVDVTDTLLASSGDGALAAVLAHPGLDLEASSDYGRVLTELLDEHGNSLNSRTSVIIVGDGRCNGLPPQVDKLEELRRKVHRLAWITPEPQRYWNQASCAMPEYSEICDEVVVARDAAQLMAKAAELGHALR</sequence>
<dbReference type="SMART" id="SM00327">
    <property type="entry name" value="VWA"/>
    <property type="match status" value="1"/>
</dbReference>
<evidence type="ECO:0000313" key="3">
    <source>
        <dbReference type="EMBL" id="KAB2582215.1"/>
    </source>
</evidence>
<feature type="region of interest" description="Disordered" evidence="1">
    <location>
        <begin position="136"/>
        <end position="168"/>
    </location>
</feature>
<dbReference type="Pfam" id="PF05762">
    <property type="entry name" value="VWA_CoxE"/>
    <property type="match status" value="1"/>
</dbReference>
<dbReference type="AlphaFoldDB" id="A0A0C3A9W6"/>
<name>A0A0C3A9W6_RHOER</name>
<protein>
    <recommendedName>
        <fullName evidence="2">VWFA domain-containing protein</fullName>
    </recommendedName>
</protein>
<dbReference type="PANTHER" id="PTHR39338:SF5">
    <property type="entry name" value="BLR6139 PROTEIN"/>
    <property type="match status" value="1"/>
</dbReference>
<reference evidence="3 4" key="1">
    <citation type="journal article" date="2017" name="Poromechanics V (2013)">
        <title>Genomic Characterization of the Arsenic-Tolerant Actinobacterium, &lt;i&gt;Rhodococcus erythropolis&lt;/i&gt; S43.</title>
        <authorList>
            <person name="Retamal-Morales G."/>
            <person name="Mehnert M."/>
            <person name="Schwabe R."/>
            <person name="Tischler D."/>
            <person name="Schloemann M."/>
            <person name="Levican G.J."/>
        </authorList>
    </citation>
    <scope>NUCLEOTIDE SEQUENCE [LARGE SCALE GENOMIC DNA]</scope>
    <source>
        <strain evidence="3 4">S43</strain>
    </source>
</reference>
<feature type="region of interest" description="Disordered" evidence="1">
    <location>
        <begin position="286"/>
        <end position="308"/>
    </location>
</feature>
<evidence type="ECO:0000256" key="1">
    <source>
        <dbReference type="SAM" id="MobiDB-lite"/>
    </source>
</evidence>
<dbReference type="Proteomes" id="UP000325576">
    <property type="component" value="Unassembled WGS sequence"/>
</dbReference>
<feature type="compositionally biased region" description="Basic and acidic residues" evidence="1">
    <location>
        <begin position="138"/>
        <end position="149"/>
    </location>
</feature>
<gene>
    <name evidence="3" type="ORF">BS297_26875</name>
</gene>
<proteinExistence type="predicted"/>
<dbReference type="InterPro" id="IPR008912">
    <property type="entry name" value="Uncharacterised_CoxE"/>
</dbReference>
<feature type="compositionally biased region" description="Polar residues" evidence="1">
    <location>
        <begin position="153"/>
        <end position="168"/>
    </location>
</feature>
<evidence type="ECO:0000313" key="4">
    <source>
        <dbReference type="Proteomes" id="UP000325576"/>
    </source>
</evidence>
<dbReference type="NCBIfam" id="NF047783">
    <property type="entry name" value="VWA_dom_MadC"/>
    <property type="match status" value="1"/>
</dbReference>
<feature type="compositionally biased region" description="Basic and acidic residues" evidence="1">
    <location>
        <begin position="296"/>
        <end position="308"/>
    </location>
</feature>